<evidence type="ECO:0000256" key="2">
    <source>
        <dbReference type="ARBA" id="ARBA00023002"/>
    </source>
</evidence>
<dbReference type="RefSeq" id="XP_033458871.1">
    <property type="nucleotide sequence ID" value="XM_033605226.1"/>
</dbReference>
<keyword evidence="1" id="KW-0521">NADP</keyword>
<reference evidence="5" key="2">
    <citation type="submission" date="2020-04" db="EMBL/GenBank/DDBJ databases">
        <authorList>
            <consortium name="NCBI Genome Project"/>
        </authorList>
    </citation>
    <scope>NUCLEOTIDE SEQUENCE</scope>
    <source>
        <strain evidence="5">CBS 342.82</strain>
    </source>
</reference>
<evidence type="ECO:0000313" key="4">
    <source>
        <dbReference type="Proteomes" id="UP000504637"/>
    </source>
</evidence>
<gene>
    <name evidence="5" type="ORF">K489DRAFT_381834</name>
</gene>
<dbReference type="Proteomes" id="UP000504637">
    <property type="component" value="Unplaced"/>
</dbReference>
<dbReference type="AlphaFoldDB" id="A0A6J3M1C9"/>
<reference evidence="5" key="1">
    <citation type="submission" date="2020-01" db="EMBL/GenBank/DDBJ databases">
        <authorList>
            <consortium name="DOE Joint Genome Institute"/>
            <person name="Haridas S."/>
            <person name="Albert R."/>
            <person name="Binder M."/>
            <person name="Bloem J."/>
            <person name="Labutti K."/>
            <person name="Salamov A."/>
            <person name="Andreopoulos B."/>
            <person name="Baker S.E."/>
            <person name="Barry K."/>
            <person name="Bills G."/>
            <person name="Bluhm B.H."/>
            <person name="Cannon C."/>
            <person name="Castanera R."/>
            <person name="Culley D.E."/>
            <person name="Daum C."/>
            <person name="Ezra D."/>
            <person name="Gonzalez J.B."/>
            <person name="Henrissat B."/>
            <person name="Kuo A."/>
            <person name="Liang C."/>
            <person name="Lipzen A."/>
            <person name="Lutzoni F."/>
            <person name="Magnuson J."/>
            <person name="Mondo S."/>
            <person name="Nolan M."/>
            <person name="Ohm R."/>
            <person name="Pangilinan J."/>
            <person name="Park H.-J."/>
            <person name="Ramirez L."/>
            <person name="Alfaro M."/>
            <person name="Sun H."/>
            <person name="Tritt A."/>
            <person name="Yoshinaga Y."/>
            <person name="Zwiers L.-H."/>
            <person name="Turgeon B.G."/>
            <person name="Goodwin S.B."/>
            <person name="Spatafora J.W."/>
            <person name="Crous P.W."/>
            <person name="Grigoriev I.V."/>
        </authorList>
    </citation>
    <scope>NUCLEOTIDE SEQUENCE</scope>
    <source>
        <strain evidence="5">CBS 342.82</strain>
    </source>
</reference>
<organism evidence="5">
    <name type="scientific">Dissoconium aciculare CBS 342.82</name>
    <dbReference type="NCBI Taxonomy" id="1314786"/>
    <lineage>
        <taxon>Eukaryota</taxon>
        <taxon>Fungi</taxon>
        <taxon>Dikarya</taxon>
        <taxon>Ascomycota</taxon>
        <taxon>Pezizomycotina</taxon>
        <taxon>Dothideomycetes</taxon>
        <taxon>Dothideomycetidae</taxon>
        <taxon>Mycosphaerellales</taxon>
        <taxon>Dissoconiaceae</taxon>
        <taxon>Dissoconium</taxon>
    </lineage>
</organism>
<dbReference type="InterPro" id="IPR036291">
    <property type="entry name" value="NAD(P)-bd_dom_sf"/>
</dbReference>
<dbReference type="GO" id="GO:0016491">
    <property type="term" value="F:oxidoreductase activity"/>
    <property type="evidence" value="ECO:0007669"/>
    <property type="project" value="UniProtKB-KW"/>
</dbReference>
<keyword evidence="2" id="KW-0560">Oxidoreductase</keyword>
<protein>
    <submittedName>
        <fullName evidence="5">NAD(P)-binding protein</fullName>
    </submittedName>
</protein>
<dbReference type="Gene3D" id="3.40.50.720">
    <property type="entry name" value="NAD(P)-binding Rossmann-like Domain"/>
    <property type="match status" value="1"/>
</dbReference>
<dbReference type="OrthoDB" id="9984533at2759"/>
<evidence type="ECO:0000313" key="5">
    <source>
        <dbReference type="RefSeq" id="XP_033458871.1"/>
    </source>
</evidence>
<dbReference type="InterPro" id="IPR008030">
    <property type="entry name" value="NmrA-like"/>
</dbReference>
<dbReference type="SUPFAM" id="SSF51735">
    <property type="entry name" value="NAD(P)-binding Rossmann-fold domains"/>
    <property type="match status" value="1"/>
</dbReference>
<proteinExistence type="predicted"/>
<feature type="domain" description="NmrA-like" evidence="3">
    <location>
        <begin position="6"/>
        <end position="241"/>
    </location>
</feature>
<dbReference type="PANTHER" id="PTHR47706:SF1">
    <property type="entry name" value="CIPA-LIKE, PUTATIVE (AFU_ORTHOLOGUE AFUA_1G12460)-RELATED"/>
    <property type="match status" value="1"/>
</dbReference>
<evidence type="ECO:0000256" key="1">
    <source>
        <dbReference type="ARBA" id="ARBA00022857"/>
    </source>
</evidence>
<dbReference type="InterPro" id="IPR045312">
    <property type="entry name" value="PCBER-like"/>
</dbReference>
<evidence type="ECO:0000259" key="3">
    <source>
        <dbReference type="Pfam" id="PF05368"/>
    </source>
</evidence>
<name>A0A6J3M1C9_9PEZI</name>
<dbReference type="CDD" id="cd05259">
    <property type="entry name" value="PCBER_SDR_a"/>
    <property type="match status" value="1"/>
</dbReference>
<accession>A0A6J3M1C9</accession>
<sequence>MSSPYKTVAIVGASGSLGAPLLERLLKSDFVRIRVLKRASSKSTFPANVEVVDVDFSSLDSITEALRGQDVLVSTITMEALGDQIKYIDAAIAAGVKRFLPSEFGSNLEVPSVRRLPVYATKVKVQDYLAQKAAEGLISYTSFYNNVFLDWGVEKSFLIDRVNSSITFYDDGESEWSTTTLASVADGVVGVINHPTETHNRAVYVHNTVLTQKKLLEVAQKADPARKWTINHITIDEVIAKADASVAKGDFTLEVAYAYLARAVYDPASEAKFTKLDNKLLGVKEFSDEEVFEVVKASLLK</sequence>
<keyword evidence="4" id="KW-1185">Reference proteome</keyword>
<dbReference type="Pfam" id="PF05368">
    <property type="entry name" value="NmrA"/>
    <property type="match status" value="1"/>
</dbReference>
<dbReference type="GeneID" id="54363026"/>
<reference evidence="5" key="3">
    <citation type="submission" date="2025-08" db="UniProtKB">
        <authorList>
            <consortium name="RefSeq"/>
        </authorList>
    </citation>
    <scope>IDENTIFICATION</scope>
    <source>
        <strain evidence="5">CBS 342.82</strain>
    </source>
</reference>
<dbReference type="Gene3D" id="3.90.25.10">
    <property type="entry name" value="UDP-galactose 4-epimerase, domain 1"/>
    <property type="match status" value="1"/>
</dbReference>
<dbReference type="InterPro" id="IPR051609">
    <property type="entry name" value="NmrA/Isoflavone_reductase-like"/>
</dbReference>
<dbReference type="PANTHER" id="PTHR47706">
    <property type="entry name" value="NMRA-LIKE FAMILY PROTEIN"/>
    <property type="match status" value="1"/>
</dbReference>